<reference evidence="2 3" key="1">
    <citation type="submission" date="2019-03" db="EMBL/GenBank/DDBJ databases">
        <title>Deep-cultivation of Planctomycetes and their phenomic and genomic characterization uncovers novel biology.</title>
        <authorList>
            <person name="Wiegand S."/>
            <person name="Jogler M."/>
            <person name="Boedeker C."/>
            <person name="Pinto D."/>
            <person name="Vollmers J."/>
            <person name="Rivas-Marin E."/>
            <person name="Kohn T."/>
            <person name="Peeters S.H."/>
            <person name="Heuer A."/>
            <person name="Rast P."/>
            <person name="Oberbeckmann S."/>
            <person name="Bunk B."/>
            <person name="Jeske O."/>
            <person name="Meyerdierks A."/>
            <person name="Storesund J.E."/>
            <person name="Kallscheuer N."/>
            <person name="Luecker S."/>
            <person name="Lage O.M."/>
            <person name="Pohl T."/>
            <person name="Merkel B.J."/>
            <person name="Hornburger P."/>
            <person name="Mueller R.-W."/>
            <person name="Bruemmer F."/>
            <person name="Labrenz M."/>
            <person name="Spormann A.M."/>
            <person name="Op den Camp H."/>
            <person name="Overmann J."/>
            <person name="Amann R."/>
            <person name="Jetten M.S.M."/>
            <person name="Mascher T."/>
            <person name="Medema M.H."/>
            <person name="Devos D.P."/>
            <person name="Kaster A.-K."/>
            <person name="Ovreas L."/>
            <person name="Rohde M."/>
            <person name="Galperin M.Y."/>
            <person name="Jogler C."/>
        </authorList>
    </citation>
    <scope>NUCLEOTIDE SEQUENCE [LARGE SCALE GENOMIC DNA]</scope>
    <source>
        <strain evidence="2 3">Enr17</strain>
    </source>
</reference>
<accession>A0A518IL64</accession>
<sequence length="587" mass="65544">MLNLSIDSPGQWFSCLNVGDKYEAKADRRKEEDLVIPGFSLVEIVGIRKINDDHFVHEVRLNRERTDRSIESDKNSVGSSANQGFTGPGDILANHKGRFKFSPAMCRFTGSEEDTDKIYGRYKAPKRTSGGRYSPADYDYFERQEELFGQGQRVQLLGSPDGSLKLPSGDDNSDQQFITGWDVLGVYKYNTGEKINGKKEDDDKTKNLLVMVAPASSSPPPSVIFMTKEDVTNEVFRAGSVAVDLLEYVDPRSPRWNHKFLLDFTGVFGHEYAFEIRDQHGNFIGPFLISTDGSDIKAALESLWWVGAGNVTVHTPGQRTGRFIIEFINELAGTRVSALYWQRVITVSTNPPENLLGGVPQVPPIQLYDMVEFDYRIIPGVHRVQITPASKPLSYYQRWYGGGGYYSGYYGWGYGYGYYGGWGGGPLGYFGGNYYDGAGYAYDGYYGPNGYDAALFAGPYDRDENGEISSSGTFNEHGFNQYGYNKDGYDPAGFDVNGLNANGETWGYYGVWGHLHTGLLSHQESVEHKNDHGIVNNYANNIYQHTAAGSFGVANWVEGGGYVVTELENREFWMHVTEGNYSRITTY</sequence>
<keyword evidence="3" id="KW-1185">Reference proteome</keyword>
<dbReference type="Proteomes" id="UP000318313">
    <property type="component" value="Chromosome"/>
</dbReference>
<evidence type="ECO:0000256" key="1">
    <source>
        <dbReference type="SAM" id="MobiDB-lite"/>
    </source>
</evidence>
<name>A0A518IL64_9PLAN</name>
<dbReference type="KEGG" id="gfm:Enr17x_59120"/>
<evidence type="ECO:0000313" key="3">
    <source>
        <dbReference type="Proteomes" id="UP000318313"/>
    </source>
</evidence>
<dbReference type="RefSeq" id="WP_145313587.1">
    <property type="nucleotide sequence ID" value="NZ_CP037452.1"/>
</dbReference>
<dbReference type="OrthoDB" id="290748at2"/>
<protein>
    <submittedName>
        <fullName evidence="2">Uncharacterized protein</fullName>
    </submittedName>
</protein>
<feature type="compositionally biased region" description="Polar residues" evidence="1">
    <location>
        <begin position="75"/>
        <end position="85"/>
    </location>
</feature>
<gene>
    <name evidence="2" type="ORF">Enr17x_59120</name>
</gene>
<organism evidence="2 3">
    <name type="scientific">Gimesia fumaroli</name>
    <dbReference type="NCBI Taxonomy" id="2527976"/>
    <lineage>
        <taxon>Bacteria</taxon>
        <taxon>Pseudomonadati</taxon>
        <taxon>Planctomycetota</taxon>
        <taxon>Planctomycetia</taxon>
        <taxon>Planctomycetales</taxon>
        <taxon>Planctomycetaceae</taxon>
        <taxon>Gimesia</taxon>
    </lineage>
</organism>
<dbReference type="AlphaFoldDB" id="A0A518IL64"/>
<dbReference type="EMBL" id="CP037452">
    <property type="protein sequence ID" value="QDV53829.1"/>
    <property type="molecule type" value="Genomic_DNA"/>
</dbReference>
<feature type="region of interest" description="Disordered" evidence="1">
    <location>
        <begin position="67"/>
        <end position="86"/>
    </location>
</feature>
<proteinExistence type="predicted"/>
<evidence type="ECO:0000313" key="2">
    <source>
        <dbReference type="EMBL" id="QDV53829.1"/>
    </source>
</evidence>